<feature type="compositionally biased region" description="Basic and acidic residues" evidence="1">
    <location>
        <begin position="66"/>
        <end position="75"/>
    </location>
</feature>
<protein>
    <recommendedName>
        <fullName evidence="5">Secreted protein</fullName>
    </recommendedName>
</protein>
<evidence type="ECO:0000256" key="2">
    <source>
        <dbReference type="SAM" id="SignalP"/>
    </source>
</evidence>
<evidence type="ECO:0000313" key="3">
    <source>
        <dbReference type="EMBL" id="GFY18343.1"/>
    </source>
</evidence>
<feature type="region of interest" description="Disordered" evidence="1">
    <location>
        <begin position="27"/>
        <end position="75"/>
    </location>
</feature>
<feature type="compositionally biased region" description="Polar residues" evidence="1">
    <location>
        <begin position="37"/>
        <end position="52"/>
    </location>
</feature>
<reference evidence="3" key="1">
    <citation type="submission" date="2020-08" db="EMBL/GenBank/DDBJ databases">
        <title>Multicomponent nature underlies the extraordinary mechanical properties of spider dragline silk.</title>
        <authorList>
            <person name="Kono N."/>
            <person name="Nakamura H."/>
            <person name="Mori M."/>
            <person name="Yoshida Y."/>
            <person name="Ohtoshi R."/>
            <person name="Malay A.D."/>
            <person name="Moran D.A.P."/>
            <person name="Tomita M."/>
            <person name="Numata K."/>
            <person name="Arakawa K."/>
        </authorList>
    </citation>
    <scope>NUCLEOTIDE SEQUENCE</scope>
</reference>
<sequence length="75" mass="8558">MSNSSCFLSWSSLAVRCFLVFHFGPHIHDHDSDTNNRNRIYPQQEQLWTDSDSPLPAPSPVGAWRGRAEEEGRES</sequence>
<dbReference type="Proteomes" id="UP000887159">
    <property type="component" value="Unassembled WGS sequence"/>
</dbReference>
<evidence type="ECO:0000313" key="4">
    <source>
        <dbReference type="Proteomes" id="UP000887159"/>
    </source>
</evidence>
<keyword evidence="4" id="KW-1185">Reference proteome</keyword>
<dbReference type="AlphaFoldDB" id="A0A8X6SVB3"/>
<organism evidence="3 4">
    <name type="scientific">Trichonephila clavipes</name>
    <name type="common">Golden silk orbweaver</name>
    <name type="synonym">Nephila clavipes</name>
    <dbReference type="NCBI Taxonomy" id="2585209"/>
    <lineage>
        <taxon>Eukaryota</taxon>
        <taxon>Metazoa</taxon>
        <taxon>Ecdysozoa</taxon>
        <taxon>Arthropoda</taxon>
        <taxon>Chelicerata</taxon>
        <taxon>Arachnida</taxon>
        <taxon>Araneae</taxon>
        <taxon>Araneomorphae</taxon>
        <taxon>Entelegynae</taxon>
        <taxon>Araneoidea</taxon>
        <taxon>Nephilidae</taxon>
        <taxon>Trichonephila</taxon>
    </lineage>
</organism>
<accession>A0A8X6SVB3</accession>
<comment type="caution">
    <text evidence="3">The sequence shown here is derived from an EMBL/GenBank/DDBJ whole genome shotgun (WGS) entry which is preliminary data.</text>
</comment>
<name>A0A8X6SVB3_TRICX</name>
<proteinExistence type="predicted"/>
<evidence type="ECO:0008006" key="5">
    <source>
        <dbReference type="Google" id="ProtNLM"/>
    </source>
</evidence>
<dbReference type="EMBL" id="BMAU01021348">
    <property type="protein sequence ID" value="GFY18343.1"/>
    <property type="molecule type" value="Genomic_DNA"/>
</dbReference>
<gene>
    <name evidence="3" type="ORF">TNCV_2047491</name>
</gene>
<feature type="chain" id="PRO_5036481642" description="Secreted protein" evidence="2">
    <location>
        <begin position="18"/>
        <end position="75"/>
    </location>
</feature>
<evidence type="ECO:0000256" key="1">
    <source>
        <dbReference type="SAM" id="MobiDB-lite"/>
    </source>
</evidence>
<feature type="compositionally biased region" description="Basic and acidic residues" evidence="1">
    <location>
        <begin position="27"/>
        <end position="36"/>
    </location>
</feature>
<feature type="signal peptide" evidence="2">
    <location>
        <begin position="1"/>
        <end position="17"/>
    </location>
</feature>
<keyword evidence="2" id="KW-0732">Signal</keyword>